<sequence length="73" mass="8024">MLVPQPEKWSHEAIVARSNMRPVRREKLNRAANSGENPGFDFLQECWNDYPAKADCDQEVGGEVSAVGFCGGG</sequence>
<dbReference type="AlphaFoldDB" id="A0A2K8SJD7"/>
<evidence type="ECO:0000313" key="1">
    <source>
        <dbReference type="EMBL" id="AUB35552.1"/>
    </source>
</evidence>
<proteinExistence type="predicted"/>
<accession>A0A2K8SJD7</accession>
<dbReference type="RefSeq" id="WP_339382260.1">
    <property type="nucleotide sequence ID" value="NZ_CAWNNC010000001.1"/>
</dbReference>
<evidence type="ECO:0000313" key="2">
    <source>
        <dbReference type="Proteomes" id="UP000232003"/>
    </source>
</evidence>
<keyword evidence="2" id="KW-1185">Reference proteome</keyword>
<dbReference type="Proteomes" id="UP000232003">
    <property type="component" value="Chromosome"/>
</dbReference>
<dbReference type="EMBL" id="CP024785">
    <property type="protein sequence ID" value="AUB35552.1"/>
    <property type="molecule type" value="Genomic_DNA"/>
</dbReference>
<gene>
    <name evidence="1" type="ORF">COO91_01440</name>
</gene>
<dbReference type="KEGG" id="nfl:COO91_01440"/>
<protein>
    <submittedName>
        <fullName evidence="1">Methyl-accepting chemotaxis protein</fullName>
    </submittedName>
</protein>
<reference evidence="1 2" key="1">
    <citation type="submission" date="2017-11" db="EMBL/GenBank/DDBJ databases">
        <title>Complete genome of a free-living desiccation-tolerant cyanobacterium and its photosynthetic adaptation to extreme terrestrial habitat.</title>
        <authorList>
            <person name="Shang J."/>
        </authorList>
    </citation>
    <scope>NUCLEOTIDE SEQUENCE [LARGE SCALE GENOMIC DNA]</scope>
    <source>
        <strain evidence="1 2">CCNUN1</strain>
    </source>
</reference>
<organism evidence="1 2">
    <name type="scientific">Nostoc flagelliforme CCNUN1</name>
    <dbReference type="NCBI Taxonomy" id="2038116"/>
    <lineage>
        <taxon>Bacteria</taxon>
        <taxon>Bacillati</taxon>
        <taxon>Cyanobacteriota</taxon>
        <taxon>Cyanophyceae</taxon>
        <taxon>Nostocales</taxon>
        <taxon>Nostocaceae</taxon>
        <taxon>Nostoc</taxon>
    </lineage>
</organism>
<name>A0A2K8SJD7_9NOSO</name>